<proteinExistence type="predicted"/>
<evidence type="ECO:0000256" key="2">
    <source>
        <dbReference type="SAM" id="MobiDB-lite"/>
    </source>
</evidence>
<organism evidence="3 4">
    <name type="scientific">Streblomastix strix</name>
    <dbReference type="NCBI Taxonomy" id="222440"/>
    <lineage>
        <taxon>Eukaryota</taxon>
        <taxon>Metamonada</taxon>
        <taxon>Preaxostyla</taxon>
        <taxon>Oxymonadida</taxon>
        <taxon>Streblomastigidae</taxon>
        <taxon>Streblomastix</taxon>
    </lineage>
</organism>
<feature type="compositionally biased region" description="Basic and acidic residues" evidence="2">
    <location>
        <begin position="374"/>
        <end position="392"/>
    </location>
</feature>
<evidence type="ECO:0000313" key="3">
    <source>
        <dbReference type="EMBL" id="KAA6402655.1"/>
    </source>
</evidence>
<feature type="compositionally biased region" description="Polar residues" evidence="2">
    <location>
        <begin position="410"/>
        <end position="425"/>
    </location>
</feature>
<dbReference type="EMBL" id="SNRW01000205">
    <property type="protein sequence ID" value="KAA6402655.1"/>
    <property type="molecule type" value="Genomic_DNA"/>
</dbReference>
<feature type="compositionally biased region" description="Polar residues" evidence="2">
    <location>
        <begin position="447"/>
        <end position="456"/>
    </location>
</feature>
<sequence length="618" mass="71551">MKIFNKIYEEEQKYKLMFYLPSEVPFSQSQSYSIHPAGDDDDSKPEPEDNRPRQRVIIDTAILDTTPAEVIDIAHKRALALVDSLLAAEKGKVLREIEEWLEKYASSFSLDEPQSLLYEERRNLVAASIEEGQQQVENVLARLKEMRQKTWAEWERAESAIKDIQDSIQKAQNRTDVLTDEEQATIRELSAMHARATLLKSALTDARVHLRNCELEQRKVRDKLANQRYYERFGVMPPTYEESQKMKDKTMEEKEDDEFAMQMIKQSQGEGPAHLDWASEWEKEREEMSKKMMLDDDKNAKEQEIKKQIVKRKKMMSKMEEEEWKRDDIIYDLQRKIQFLRQRSEEEQANGEGISDQIAEPNEYDDEGFAPGDGKIKFKSKQDLDKQKKDQKIVQTLDGDIELVDRETQTDSGWLGQTTASTGQTIRKIPIRDAPKDKHQNIGAGLASQTSGYTPSSRDDSTREVKISGEAPLGWNADWDDKADLRKEEEEEIRAIHKLRQTSEMKRMSDEERKLIIETFTKEAKEFEKNEAEGNGKNKQLPEHLRELGPRGQIRGLDDDNIDICKAIICIMEERDKLRRKIKRRENARLAKQAVTQKDAEAAKAATKAKVKAAKAKK</sequence>
<comment type="caution">
    <text evidence="3">The sequence shown here is derived from an EMBL/GenBank/DDBJ whole genome shotgun (WGS) entry which is preliminary data.</text>
</comment>
<gene>
    <name evidence="3" type="ORF">EZS28_001816</name>
</gene>
<feature type="compositionally biased region" description="Basic and acidic residues" evidence="2">
    <location>
        <begin position="430"/>
        <end position="440"/>
    </location>
</feature>
<feature type="region of interest" description="Disordered" evidence="2">
    <location>
        <begin position="344"/>
        <end position="464"/>
    </location>
</feature>
<keyword evidence="1" id="KW-0175">Coiled coil</keyword>
<feature type="coiled-coil region" evidence="1">
    <location>
        <begin position="129"/>
        <end position="181"/>
    </location>
</feature>
<dbReference type="OrthoDB" id="10631501at2759"/>
<reference evidence="3 4" key="1">
    <citation type="submission" date="2019-03" db="EMBL/GenBank/DDBJ databases">
        <title>Single cell metagenomics reveals metabolic interactions within the superorganism composed of flagellate Streblomastix strix and complex community of Bacteroidetes bacteria on its surface.</title>
        <authorList>
            <person name="Treitli S.C."/>
            <person name="Kolisko M."/>
            <person name="Husnik F."/>
            <person name="Keeling P."/>
            <person name="Hampl V."/>
        </authorList>
    </citation>
    <scope>NUCLEOTIDE SEQUENCE [LARGE SCALE GENOMIC DNA]</scope>
    <source>
        <strain evidence="3">ST1C</strain>
    </source>
</reference>
<dbReference type="AlphaFoldDB" id="A0A5J4X7Q6"/>
<evidence type="ECO:0000256" key="1">
    <source>
        <dbReference type="SAM" id="Coils"/>
    </source>
</evidence>
<accession>A0A5J4X7Q6</accession>
<feature type="region of interest" description="Disordered" evidence="2">
    <location>
        <begin position="29"/>
        <end position="53"/>
    </location>
</feature>
<name>A0A5J4X7Q6_9EUKA</name>
<evidence type="ECO:0000313" key="4">
    <source>
        <dbReference type="Proteomes" id="UP000324800"/>
    </source>
</evidence>
<protein>
    <submittedName>
        <fullName evidence="3">Uncharacterized protein</fullName>
    </submittedName>
</protein>
<dbReference type="Proteomes" id="UP000324800">
    <property type="component" value="Unassembled WGS sequence"/>
</dbReference>